<dbReference type="EMBL" id="CP133618">
    <property type="protein sequence ID" value="WMV38322.1"/>
    <property type="molecule type" value="Genomic_DNA"/>
</dbReference>
<sequence length="29" mass="3384">MSLRVLILKYQKIQNVINQGLAIHMVECQ</sequence>
<evidence type="ECO:0000313" key="2">
    <source>
        <dbReference type="Proteomes" id="UP001234989"/>
    </source>
</evidence>
<protein>
    <submittedName>
        <fullName evidence="1">Uncharacterized protein</fullName>
    </submittedName>
</protein>
<accession>A0AAF0U320</accession>
<organism evidence="1 2">
    <name type="scientific">Solanum verrucosum</name>
    <dbReference type="NCBI Taxonomy" id="315347"/>
    <lineage>
        <taxon>Eukaryota</taxon>
        <taxon>Viridiplantae</taxon>
        <taxon>Streptophyta</taxon>
        <taxon>Embryophyta</taxon>
        <taxon>Tracheophyta</taxon>
        <taxon>Spermatophyta</taxon>
        <taxon>Magnoliopsida</taxon>
        <taxon>eudicotyledons</taxon>
        <taxon>Gunneridae</taxon>
        <taxon>Pentapetalae</taxon>
        <taxon>asterids</taxon>
        <taxon>lamiids</taxon>
        <taxon>Solanales</taxon>
        <taxon>Solanaceae</taxon>
        <taxon>Solanoideae</taxon>
        <taxon>Solaneae</taxon>
        <taxon>Solanum</taxon>
    </lineage>
</organism>
<dbReference type="Proteomes" id="UP001234989">
    <property type="component" value="Chromosome 7"/>
</dbReference>
<dbReference type="AlphaFoldDB" id="A0AAF0U320"/>
<keyword evidence="2" id="KW-1185">Reference proteome</keyword>
<evidence type="ECO:0000313" key="1">
    <source>
        <dbReference type="EMBL" id="WMV38322.1"/>
    </source>
</evidence>
<gene>
    <name evidence="1" type="ORF">MTR67_031707</name>
</gene>
<reference evidence="1" key="1">
    <citation type="submission" date="2023-08" db="EMBL/GenBank/DDBJ databases">
        <title>A de novo genome assembly of Solanum verrucosum Schlechtendal, a Mexican diploid species geographically isolated from the other diploid A-genome species in potato relatives.</title>
        <authorList>
            <person name="Hosaka K."/>
        </authorList>
    </citation>
    <scope>NUCLEOTIDE SEQUENCE</scope>
    <source>
        <tissue evidence="1">Young leaves</tissue>
    </source>
</reference>
<name>A0AAF0U320_SOLVR</name>
<proteinExistence type="predicted"/>